<proteinExistence type="inferred from homology"/>
<protein>
    <recommendedName>
        <fullName evidence="3">Molybdopterin synthase sulfur carrier subunit</fullName>
    </recommendedName>
</protein>
<sequence>MTIMKVSYFSWLRLKTGTAAEEIQLPEDCRTLSELVTHLTGRHPALGEIADARGAMRFTVNRRYVEGTHVLSATDEVGLFPPVTGG</sequence>
<dbReference type="InterPro" id="IPR016155">
    <property type="entry name" value="Mopterin_synth/thiamin_S_b"/>
</dbReference>
<reference evidence="4 5" key="2">
    <citation type="submission" date="2019-09" db="EMBL/GenBank/DDBJ databases">
        <authorList>
            <person name="Jin C."/>
        </authorList>
    </citation>
    <scope>NUCLEOTIDE SEQUENCE [LARGE SCALE GENOMIC DNA]</scope>
    <source>
        <strain evidence="4 5">BN140002</strain>
    </source>
</reference>
<reference evidence="4 5" key="1">
    <citation type="submission" date="2019-09" db="EMBL/GenBank/DDBJ databases">
        <title>Salinarimonas rosea gen. nov., sp. nov., a new member of the a-2 subgroup of the Proteobacteria.</title>
        <authorList>
            <person name="Liu J."/>
        </authorList>
    </citation>
    <scope>NUCLEOTIDE SEQUENCE [LARGE SCALE GENOMIC DNA]</scope>
    <source>
        <strain evidence="4 5">BN140002</strain>
    </source>
</reference>
<dbReference type="AlphaFoldDB" id="A0A5B2W0M5"/>
<gene>
    <name evidence="4" type="primary">moaD</name>
    <name evidence="4" type="ORF">F0L46_01090</name>
</gene>
<keyword evidence="1" id="KW-0547">Nucleotide-binding</keyword>
<dbReference type="Gene3D" id="3.10.20.30">
    <property type="match status" value="1"/>
</dbReference>
<dbReference type="CDD" id="cd00754">
    <property type="entry name" value="Ubl_MoaD"/>
    <property type="match status" value="1"/>
</dbReference>
<name>A0A5B2W0M5_9HYPH</name>
<dbReference type="PANTHER" id="PTHR33359:SF1">
    <property type="entry name" value="MOLYBDOPTERIN SYNTHASE SULFUR CARRIER SUBUNIT"/>
    <property type="match status" value="1"/>
</dbReference>
<accession>A0A5B2W0M5</accession>
<dbReference type="GO" id="GO:0000166">
    <property type="term" value="F:nucleotide binding"/>
    <property type="evidence" value="ECO:0007669"/>
    <property type="project" value="UniProtKB-KW"/>
</dbReference>
<keyword evidence="5" id="KW-1185">Reference proteome</keyword>
<dbReference type="InterPro" id="IPR003749">
    <property type="entry name" value="ThiS/MoaD-like"/>
</dbReference>
<dbReference type="InterPro" id="IPR012675">
    <property type="entry name" value="Beta-grasp_dom_sf"/>
</dbReference>
<dbReference type="NCBIfam" id="TIGR01687">
    <property type="entry name" value="moaD_arch"/>
    <property type="match status" value="1"/>
</dbReference>
<dbReference type="EMBL" id="VUOA01000003">
    <property type="protein sequence ID" value="KAA2244270.1"/>
    <property type="molecule type" value="Genomic_DNA"/>
</dbReference>
<dbReference type="OrthoDB" id="9800712at2"/>
<dbReference type="InterPro" id="IPR044672">
    <property type="entry name" value="MOCS2A"/>
</dbReference>
<dbReference type="GO" id="GO:0006777">
    <property type="term" value="P:Mo-molybdopterin cofactor biosynthetic process"/>
    <property type="evidence" value="ECO:0007669"/>
    <property type="project" value="InterPro"/>
</dbReference>
<dbReference type="SUPFAM" id="SSF54285">
    <property type="entry name" value="MoaD/ThiS"/>
    <property type="match status" value="1"/>
</dbReference>
<dbReference type="GO" id="GO:1990133">
    <property type="term" value="C:molybdopterin adenylyltransferase complex"/>
    <property type="evidence" value="ECO:0007669"/>
    <property type="project" value="TreeGrafter"/>
</dbReference>
<organism evidence="4 5">
    <name type="scientific">Salinarimonas soli</name>
    <dbReference type="NCBI Taxonomy" id="1638099"/>
    <lineage>
        <taxon>Bacteria</taxon>
        <taxon>Pseudomonadati</taxon>
        <taxon>Pseudomonadota</taxon>
        <taxon>Alphaproteobacteria</taxon>
        <taxon>Hyphomicrobiales</taxon>
        <taxon>Salinarimonadaceae</taxon>
        <taxon>Salinarimonas</taxon>
    </lineage>
</organism>
<dbReference type="Proteomes" id="UP000323142">
    <property type="component" value="Unassembled WGS sequence"/>
</dbReference>
<evidence type="ECO:0000256" key="1">
    <source>
        <dbReference type="ARBA" id="ARBA00022741"/>
    </source>
</evidence>
<evidence type="ECO:0000313" key="4">
    <source>
        <dbReference type="EMBL" id="KAA2244270.1"/>
    </source>
</evidence>
<evidence type="ECO:0000256" key="2">
    <source>
        <dbReference type="ARBA" id="ARBA00024200"/>
    </source>
</evidence>
<dbReference type="PANTHER" id="PTHR33359">
    <property type="entry name" value="MOLYBDOPTERIN SYNTHASE SULFUR CARRIER SUBUNIT"/>
    <property type="match status" value="1"/>
</dbReference>
<dbReference type="InterPro" id="IPR010038">
    <property type="entry name" value="MoaD_arc-typ"/>
</dbReference>
<dbReference type="NCBIfam" id="TIGR01682">
    <property type="entry name" value="moaD"/>
    <property type="match status" value="1"/>
</dbReference>
<evidence type="ECO:0000256" key="3">
    <source>
        <dbReference type="ARBA" id="ARBA00024247"/>
    </source>
</evidence>
<comment type="caution">
    <text evidence="4">The sequence shown here is derived from an EMBL/GenBank/DDBJ whole genome shotgun (WGS) entry which is preliminary data.</text>
</comment>
<comment type="similarity">
    <text evidence="2">Belongs to the MoaD family.</text>
</comment>
<dbReference type="Pfam" id="PF02597">
    <property type="entry name" value="ThiS"/>
    <property type="match status" value="1"/>
</dbReference>
<evidence type="ECO:0000313" key="5">
    <source>
        <dbReference type="Proteomes" id="UP000323142"/>
    </source>
</evidence>